<dbReference type="PROSITE" id="PS50297">
    <property type="entry name" value="ANK_REP_REGION"/>
    <property type="match status" value="3"/>
</dbReference>
<dbReference type="Proteomes" id="UP000215027">
    <property type="component" value="Chromosome I"/>
</dbReference>
<dbReference type="PANTHER" id="PTHR24198">
    <property type="entry name" value="ANKYRIN REPEAT AND PROTEIN KINASE DOMAIN-CONTAINING PROTEIN"/>
    <property type="match status" value="1"/>
</dbReference>
<dbReference type="InterPro" id="IPR024775">
    <property type="entry name" value="DinB-like"/>
</dbReference>
<reference evidence="6" key="1">
    <citation type="submission" date="2016-01" db="EMBL/GenBank/DDBJ databases">
        <authorList>
            <person name="Mcilroy J.S."/>
            <person name="Karst M S."/>
            <person name="Albertsen M."/>
        </authorList>
    </citation>
    <scope>NUCLEOTIDE SEQUENCE</scope>
    <source>
        <strain evidence="6">Cfx-K</strain>
    </source>
</reference>
<keyword evidence="2 3" id="KW-0040">ANK repeat</keyword>
<dbReference type="InterPro" id="IPR036770">
    <property type="entry name" value="Ankyrin_rpt-contain_sf"/>
</dbReference>
<dbReference type="Pfam" id="PF12867">
    <property type="entry name" value="DinB_2"/>
    <property type="match status" value="1"/>
</dbReference>
<feature type="repeat" description="ANK" evidence="3">
    <location>
        <begin position="383"/>
        <end position="415"/>
    </location>
</feature>
<dbReference type="SUPFAM" id="SSF109854">
    <property type="entry name" value="DinB/YfiT-like putative metalloenzymes"/>
    <property type="match status" value="1"/>
</dbReference>
<dbReference type="Gene3D" id="1.20.120.450">
    <property type="entry name" value="dinb family like domain"/>
    <property type="match status" value="1"/>
</dbReference>
<evidence type="ECO:0000313" key="6">
    <source>
        <dbReference type="EMBL" id="SBU01532.1"/>
    </source>
</evidence>
<organism evidence="6 7">
    <name type="scientific">Candidatus Promineifilum breve</name>
    <dbReference type="NCBI Taxonomy" id="1806508"/>
    <lineage>
        <taxon>Bacteria</taxon>
        <taxon>Bacillati</taxon>
        <taxon>Chloroflexota</taxon>
        <taxon>Ardenticatenia</taxon>
        <taxon>Candidatus Promineifilales</taxon>
        <taxon>Candidatus Promineifilaceae</taxon>
        <taxon>Candidatus Promineifilum</taxon>
    </lineage>
</organism>
<dbReference type="SUPFAM" id="SSF48403">
    <property type="entry name" value="Ankyrin repeat"/>
    <property type="match status" value="1"/>
</dbReference>
<dbReference type="KEGG" id="pbf:CFX0092_A0519"/>
<protein>
    <submittedName>
        <fullName evidence="6">Ankyrin (Modular protein)</fullName>
    </submittedName>
</protein>
<dbReference type="Pfam" id="PF00023">
    <property type="entry name" value="Ank"/>
    <property type="match status" value="1"/>
</dbReference>
<feature type="domain" description="DinB-like" evidence="5">
    <location>
        <begin position="79"/>
        <end position="226"/>
    </location>
</feature>
<dbReference type="PRINTS" id="PR01415">
    <property type="entry name" value="ANKYRIN"/>
</dbReference>
<keyword evidence="1" id="KW-0677">Repeat</keyword>
<dbReference type="OrthoDB" id="9796039at2"/>
<gene>
    <name evidence="6" type="ORF">CFX0092_A0519</name>
</gene>
<feature type="compositionally biased region" description="Basic and acidic residues" evidence="4">
    <location>
        <begin position="483"/>
        <end position="497"/>
    </location>
</feature>
<feature type="repeat" description="ANK" evidence="3">
    <location>
        <begin position="418"/>
        <end position="450"/>
    </location>
</feature>
<accession>A0A1A9C6Z1</accession>
<dbReference type="InterPro" id="IPR034660">
    <property type="entry name" value="DinB/YfiT-like"/>
</dbReference>
<evidence type="ECO:0000256" key="3">
    <source>
        <dbReference type="PROSITE-ProRule" id="PRU00023"/>
    </source>
</evidence>
<sequence length="504" mass="54387">MTQPAPGDLSAAVAYLAEATQHFSDADLGQPYRWGAHQEGVRFALLGAMHELRTLAVELAAERRRLGQPPTRAQHALAQYHAAYHDLNAVLLGVSAEEYEQPPAPGEWPLRYVYGHMVGAERNFFALVHYGLWRQRDGGSRSATLPEDEANRLLGPYATFGTLMESGDREALAAYHAIQHDRALAEFATISDAEIDGPSVWWEGEPYTLEYRLHRMEAHLRQHTVQVQKSRDQLARPATEARRLLRLVYGALAEAEGVLIGAPDLAAAERDTAAVSIRQLADSAVAAVTQANALVAAVTAGDRERVRELLAEEPRLANAISRDGVPIIRLATYYGQEVIAGMLGDTEGIALEIWDGAALGRADVVEANHKGWGDFILNEYSRDGYSPLQLACFFGREEVARYLIEKGANVNAVSLNAMAVQPLHSAVAGDHTAVVALLLAAGADANAAQQDGFRPLHAAAQNGNAEIARLLLAHGGDPALTDDQGRPPRELAEEKGAADVAALL</sequence>
<dbReference type="Pfam" id="PF12796">
    <property type="entry name" value="Ank_2"/>
    <property type="match status" value="1"/>
</dbReference>
<dbReference type="AlphaFoldDB" id="A0A1A9C6Z1"/>
<dbReference type="SMART" id="SM00248">
    <property type="entry name" value="ANK"/>
    <property type="match status" value="4"/>
</dbReference>
<evidence type="ECO:0000256" key="1">
    <source>
        <dbReference type="ARBA" id="ARBA00022737"/>
    </source>
</evidence>
<feature type="repeat" description="ANK" evidence="3">
    <location>
        <begin position="451"/>
        <end position="483"/>
    </location>
</feature>
<keyword evidence="7" id="KW-1185">Reference proteome</keyword>
<proteinExistence type="predicted"/>
<dbReference type="InterPro" id="IPR002110">
    <property type="entry name" value="Ankyrin_rpt"/>
</dbReference>
<dbReference type="PANTHER" id="PTHR24198:SF165">
    <property type="entry name" value="ANKYRIN REPEAT-CONTAINING PROTEIN-RELATED"/>
    <property type="match status" value="1"/>
</dbReference>
<evidence type="ECO:0000256" key="2">
    <source>
        <dbReference type="ARBA" id="ARBA00023043"/>
    </source>
</evidence>
<evidence type="ECO:0000313" key="7">
    <source>
        <dbReference type="Proteomes" id="UP000215027"/>
    </source>
</evidence>
<dbReference type="Gene3D" id="1.25.40.20">
    <property type="entry name" value="Ankyrin repeat-containing domain"/>
    <property type="match status" value="1"/>
</dbReference>
<dbReference type="EMBL" id="LN890655">
    <property type="protein sequence ID" value="SBU01532.1"/>
    <property type="molecule type" value="Genomic_DNA"/>
</dbReference>
<evidence type="ECO:0000256" key="4">
    <source>
        <dbReference type="SAM" id="MobiDB-lite"/>
    </source>
</evidence>
<name>A0A1A9C6Z1_9CHLR</name>
<evidence type="ECO:0000259" key="5">
    <source>
        <dbReference type="Pfam" id="PF12867"/>
    </source>
</evidence>
<feature type="region of interest" description="Disordered" evidence="4">
    <location>
        <begin position="478"/>
        <end position="498"/>
    </location>
</feature>
<dbReference type="RefSeq" id="WP_095042015.1">
    <property type="nucleotide sequence ID" value="NZ_LN890655.1"/>
</dbReference>
<dbReference type="PROSITE" id="PS50088">
    <property type="entry name" value="ANK_REPEAT"/>
    <property type="match status" value="3"/>
</dbReference>